<dbReference type="Proteomes" id="UP001580928">
    <property type="component" value="Unassembled WGS sequence"/>
</dbReference>
<evidence type="ECO:0000256" key="3">
    <source>
        <dbReference type="ARBA" id="ARBA00022692"/>
    </source>
</evidence>
<dbReference type="Gene3D" id="1.20.1250.20">
    <property type="entry name" value="MFS general substrate transporter like domains"/>
    <property type="match status" value="1"/>
</dbReference>
<feature type="transmembrane region" description="Helical" evidence="6">
    <location>
        <begin position="57"/>
        <end position="76"/>
    </location>
</feature>
<feature type="transmembrane region" description="Helical" evidence="6">
    <location>
        <begin position="174"/>
        <end position="195"/>
    </location>
</feature>
<feature type="domain" description="Major facilitator superfamily (MFS) profile" evidence="7">
    <location>
        <begin position="23"/>
        <end position="500"/>
    </location>
</feature>
<evidence type="ECO:0000256" key="6">
    <source>
        <dbReference type="SAM" id="Phobius"/>
    </source>
</evidence>
<dbReference type="Gene3D" id="1.20.1720.10">
    <property type="entry name" value="Multidrug resistance protein D"/>
    <property type="match status" value="1"/>
</dbReference>
<feature type="transmembrane region" description="Helical" evidence="6">
    <location>
        <begin position="366"/>
        <end position="391"/>
    </location>
</feature>
<feature type="transmembrane region" description="Helical" evidence="6">
    <location>
        <begin position="341"/>
        <end position="360"/>
    </location>
</feature>
<keyword evidence="2" id="KW-0813">Transport</keyword>
<evidence type="ECO:0000256" key="4">
    <source>
        <dbReference type="ARBA" id="ARBA00022989"/>
    </source>
</evidence>
<dbReference type="RefSeq" id="WP_375558217.1">
    <property type="nucleotide sequence ID" value="NZ_JBBVGT010000003.1"/>
</dbReference>
<accession>A0ABV5CH70</accession>
<dbReference type="PANTHER" id="PTHR23501">
    <property type="entry name" value="MAJOR FACILITATOR SUPERFAMILY"/>
    <property type="match status" value="1"/>
</dbReference>
<evidence type="ECO:0000256" key="5">
    <source>
        <dbReference type="ARBA" id="ARBA00023136"/>
    </source>
</evidence>
<feature type="transmembrane region" description="Helical" evidence="6">
    <location>
        <begin position="21"/>
        <end position="45"/>
    </location>
</feature>
<keyword evidence="9" id="KW-1185">Reference proteome</keyword>
<comment type="subcellular location">
    <subcellularLocation>
        <location evidence="1">Endomembrane system</location>
        <topology evidence="1">Multi-pass membrane protein</topology>
    </subcellularLocation>
</comment>
<reference evidence="8 9" key="1">
    <citation type="submission" date="2024-04" db="EMBL/GenBank/DDBJ databases">
        <title>Albibacterium profundi sp. nov., isolated from sediment of the Challenger Deep of Mariana Trench.</title>
        <authorList>
            <person name="Wang Y."/>
        </authorList>
    </citation>
    <scope>NUCLEOTIDE SEQUENCE [LARGE SCALE GENOMIC DNA]</scope>
    <source>
        <strain evidence="8 9">RHL897</strain>
    </source>
</reference>
<evidence type="ECO:0000256" key="1">
    <source>
        <dbReference type="ARBA" id="ARBA00004127"/>
    </source>
</evidence>
<dbReference type="EMBL" id="JBBVGT010000003">
    <property type="protein sequence ID" value="MFB5946688.1"/>
    <property type="molecule type" value="Genomic_DNA"/>
</dbReference>
<feature type="transmembrane region" description="Helical" evidence="6">
    <location>
        <begin position="88"/>
        <end position="107"/>
    </location>
</feature>
<dbReference type="PANTHER" id="PTHR23501:SF191">
    <property type="entry name" value="VACUOLAR BASIC AMINO ACID TRANSPORTER 4"/>
    <property type="match status" value="1"/>
</dbReference>
<dbReference type="InterPro" id="IPR020846">
    <property type="entry name" value="MFS_dom"/>
</dbReference>
<comment type="caution">
    <text evidence="8">The sequence shown here is derived from an EMBL/GenBank/DDBJ whole genome shotgun (WGS) entry which is preliminary data.</text>
</comment>
<organism evidence="8 9">
    <name type="scientific">Albibacterium profundi</name>
    <dbReference type="NCBI Taxonomy" id="3134906"/>
    <lineage>
        <taxon>Bacteria</taxon>
        <taxon>Pseudomonadati</taxon>
        <taxon>Bacteroidota</taxon>
        <taxon>Sphingobacteriia</taxon>
        <taxon>Sphingobacteriales</taxon>
        <taxon>Sphingobacteriaceae</taxon>
        <taxon>Albibacterium</taxon>
    </lineage>
</organism>
<feature type="transmembrane region" description="Helical" evidence="6">
    <location>
        <begin position="113"/>
        <end position="134"/>
    </location>
</feature>
<feature type="transmembrane region" description="Helical" evidence="6">
    <location>
        <begin position="233"/>
        <end position="255"/>
    </location>
</feature>
<feature type="transmembrane region" description="Helical" evidence="6">
    <location>
        <begin position="475"/>
        <end position="496"/>
    </location>
</feature>
<dbReference type="InterPro" id="IPR036259">
    <property type="entry name" value="MFS_trans_sf"/>
</dbReference>
<feature type="transmembrane region" description="Helical" evidence="6">
    <location>
        <begin position="275"/>
        <end position="297"/>
    </location>
</feature>
<sequence>MEETLTLADKTQEEQKPVRRGWILAALMVTMMLAAMDNTIVSTAIPQIVGDLGGFSLFSWVFSIYLLVQTITIPLYGKLADMYGRKPILIFGISTFLLGSALCALAWNMYTLIFFRGVQALGAGAIMATVSTLAGDLYSIQERAKIQGWLSSVWGVSAIAGPALGGTFAEYLSWHWIFLINLPLGALSIVLIYLFLHEQKPKILHKIKFIGPACMLITSAVVMYGLLQGGQAWPWFSWNSLAIFSLSAVLIYVTVRLERLNPEPVMPQWIWKNRILLGTNLALVGMGITMMAPSMYLPVYAQSVTGVSPIAAGFILASMSLTWPLFSGFSGRLYLSIGFRNTALTGVIFVISGVSLFLFLPFPGPVWMLVGSQLLMGAGFGLISTPLLVGVQSVVAWGRRGVVTGASMFSRYFGQTLGAALFAAVFNSALVFSFAQTPDAIEKTLPETNRVIEALQSTQTPSATRLVLQESFHSAILYVYVGLLTAAIITLIVLLLTPSKFQTIED</sequence>
<keyword evidence="5 6" id="KW-0472">Membrane</keyword>
<feature type="transmembrane region" description="Helical" evidence="6">
    <location>
        <begin position="207"/>
        <end position="227"/>
    </location>
</feature>
<dbReference type="SUPFAM" id="SSF103473">
    <property type="entry name" value="MFS general substrate transporter"/>
    <property type="match status" value="1"/>
</dbReference>
<dbReference type="PRINTS" id="PR01036">
    <property type="entry name" value="TCRTETB"/>
</dbReference>
<name>A0ABV5CH70_9SPHI</name>
<gene>
    <name evidence="8" type="ORF">WKR92_12715</name>
</gene>
<dbReference type="CDD" id="cd17502">
    <property type="entry name" value="MFS_Azr1_MDR_like"/>
    <property type="match status" value="1"/>
</dbReference>
<keyword evidence="4 6" id="KW-1133">Transmembrane helix</keyword>
<dbReference type="InterPro" id="IPR011701">
    <property type="entry name" value="MFS"/>
</dbReference>
<protein>
    <submittedName>
        <fullName evidence="8">MDR family MFS transporter</fullName>
    </submittedName>
</protein>
<dbReference type="Pfam" id="PF07690">
    <property type="entry name" value="MFS_1"/>
    <property type="match status" value="1"/>
</dbReference>
<proteinExistence type="predicted"/>
<feature type="transmembrane region" description="Helical" evidence="6">
    <location>
        <begin position="309"/>
        <end position="329"/>
    </location>
</feature>
<evidence type="ECO:0000259" key="7">
    <source>
        <dbReference type="PROSITE" id="PS50850"/>
    </source>
</evidence>
<keyword evidence="3 6" id="KW-0812">Transmembrane</keyword>
<evidence type="ECO:0000313" key="9">
    <source>
        <dbReference type="Proteomes" id="UP001580928"/>
    </source>
</evidence>
<dbReference type="PROSITE" id="PS50850">
    <property type="entry name" value="MFS"/>
    <property type="match status" value="1"/>
</dbReference>
<feature type="transmembrane region" description="Helical" evidence="6">
    <location>
        <begin position="146"/>
        <end position="168"/>
    </location>
</feature>
<evidence type="ECO:0000256" key="2">
    <source>
        <dbReference type="ARBA" id="ARBA00022448"/>
    </source>
</evidence>
<evidence type="ECO:0000313" key="8">
    <source>
        <dbReference type="EMBL" id="MFB5946688.1"/>
    </source>
</evidence>
<feature type="transmembrane region" description="Helical" evidence="6">
    <location>
        <begin position="412"/>
        <end position="435"/>
    </location>
</feature>